<evidence type="ECO:0000313" key="1">
    <source>
        <dbReference type="EMBL" id="JAH19865.1"/>
    </source>
</evidence>
<proteinExistence type="predicted"/>
<organism evidence="1">
    <name type="scientific">Anguilla anguilla</name>
    <name type="common">European freshwater eel</name>
    <name type="synonym">Muraena anguilla</name>
    <dbReference type="NCBI Taxonomy" id="7936"/>
    <lineage>
        <taxon>Eukaryota</taxon>
        <taxon>Metazoa</taxon>
        <taxon>Chordata</taxon>
        <taxon>Craniata</taxon>
        <taxon>Vertebrata</taxon>
        <taxon>Euteleostomi</taxon>
        <taxon>Actinopterygii</taxon>
        <taxon>Neopterygii</taxon>
        <taxon>Teleostei</taxon>
        <taxon>Anguilliformes</taxon>
        <taxon>Anguillidae</taxon>
        <taxon>Anguilla</taxon>
    </lineage>
</organism>
<dbReference type="AlphaFoldDB" id="A0A0E9QUD9"/>
<protein>
    <submittedName>
        <fullName evidence="1">Uncharacterized protein</fullName>
    </submittedName>
</protein>
<reference evidence="1" key="1">
    <citation type="submission" date="2014-11" db="EMBL/GenBank/DDBJ databases">
        <authorList>
            <person name="Amaro Gonzalez C."/>
        </authorList>
    </citation>
    <scope>NUCLEOTIDE SEQUENCE</scope>
</reference>
<name>A0A0E9QUD9_ANGAN</name>
<accession>A0A0E9QUD9</accession>
<sequence length="70" mass="7714">MAAGLCGCPPLPPSTAEITTAVLPFPPSPPLHRFKKVQVTVLRESTRLSFAYFRVAVSIISRHINRKHGF</sequence>
<reference evidence="1" key="2">
    <citation type="journal article" date="2015" name="Fish Shellfish Immunol.">
        <title>Early steps in the European eel (Anguilla anguilla)-Vibrio vulnificus interaction in the gills: Role of the RtxA13 toxin.</title>
        <authorList>
            <person name="Callol A."/>
            <person name="Pajuelo D."/>
            <person name="Ebbesson L."/>
            <person name="Teles M."/>
            <person name="MacKenzie S."/>
            <person name="Amaro C."/>
        </authorList>
    </citation>
    <scope>NUCLEOTIDE SEQUENCE</scope>
</reference>
<dbReference type="EMBL" id="GBXM01088712">
    <property type="protein sequence ID" value="JAH19865.1"/>
    <property type="molecule type" value="Transcribed_RNA"/>
</dbReference>